<organism evidence="2 3">
    <name type="scientific">Pseudonocardia hydrocarbonoxydans</name>
    <dbReference type="NCBI Taxonomy" id="76726"/>
    <lineage>
        <taxon>Bacteria</taxon>
        <taxon>Bacillati</taxon>
        <taxon>Actinomycetota</taxon>
        <taxon>Actinomycetes</taxon>
        <taxon>Pseudonocardiales</taxon>
        <taxon>Pseudonocardiaceae</taxon>
        <taxon>Pseudonocardia</taxon>
    </lineage>
</organism>
<feature type="compositionally biased region" description="Gly residues" evidence="1">
    <location>
        <begin position="85"/>
        <end position="95"/>
    </location>
</feature>
<sequence length="120" mass="12328">MTVDPRCSSPEVPPQPWPPAPVSWPVASRVDGDQQRRKVDAVGGEQGRVELGDQLPEVFLQLAGLGGEELVALGECPQRAQHDPGGTGVGVGPGARQGVDQAGSGEPAVVLADRDGCGDQ</sequence>
<comment type="caution">
    <text evidence="2">The sequence shown here is derived from an EMBL/GenBank/DDBJ whole genome shotgun (WGS) entry which is preliminary data.</text>
</comment>
<dbReference type="RefSeq" id="WP_141277222.1">
    <property type="nucleotide sequence ID" value="NZ_BJNG01000006.1"/>
</dbReference>
<dbReference type="AlphaFoldDB" id="A0A4Y3WKR5"/>
<evidence type="ECO:0000256" key="1">
    <source>
        <dbReference type="SAM" id="MobiDB-lite"/>
    </source>
</evidence>
<accession>A0A4Y3WKR5</accession>
<proteinExistence type="predicted"/>
<evidence type="ECO:0000313" key="2">
    <source>
        <dbReference type="EMBL" id="GEC18610.1"/>
    </source>
</evidence>
<protein>
    <submittedName>
        <fullName evidence="2">Uncharacterized protein</fullName>
    </submittedName>
</protein>
<reference evidence="2 3" key="1">
    <citation type="submission" date="2019-06" db="EMBL/GenBank/DDBJ databases">
        <title>Whole genome shotgun sequence of Pseudonocardia hydrocarbonoxydans NBRC 14498.</title>
        <authorList>
            <person name="Hosoyama A."/>
            <person name="Uohara A."/>
            <person name="Ohji S."/>
            <person name="Ichikawa N."/>
        </authorList>
    </citation>
    <scope>NUCLEOTIDE SEQUENCE [LARGE SCALE GENOMIC DNA]</scope>
    <source>
        <strain evidence="2 3">NBRC 14498</strain>
    </source>
</reference>
<dbReference type="Proteomes" id="UP000320338">
    <property type="component" value="Unassembled WGS sequence"/>
</dbReference>
<feature type="region of interest" description="Disordered" evidence="1">
    <location>
        <begin position="1"/>
        <end position="35"/>
    </location>
</feature>
<feature type="compositionally biased region" description="Pro residues" evidence="1">
    <location>
        <begin position="11"/>
        <end position="22"/>
    </location>
</feature>
<evidence type="ECO:0000313" key="3">
    <source>
        <dbReference type="Proteomes" id="UP000320338"/>
    </source>
</evidence>
<keyword evidence="3" id="KW-1185">Reference proteome</keyword>
<name>A0A4Y3WKR5_9PSEU</name>
<dbReference type="EMBL" id="BJNG01000006">
    <property type="protein sequence ID" value="GEC18610.1"/>
    <property type="molecule type" value="Genomic_DNA"/>
</dbReference>
<feature type="region of interest" description="Disordered" evidence="1">
    <location>
        <begin position="78"/>
        <end position="120"/>
    </location>
</feature>
<gene>
    <name evidence="2" type="ORF">PHY01_08930</name>
</gene>